<evidence type="ECO:0000256" key="7">
    <source>
        <dbReference type="ARBA" id="ARBA00022833"/>
    </source>
</evidence>
<dbReference type="GO" id="GO:0050897">
    <property type="term" value="F:cobalt ion binding"/>
    <property type="evidence" value="ECO:0007669"/>
    <property type="project" value="TreeGrafter"/>
</dbReference>
<dbReference type="SUPFAM" id="SSF143865">
    <property type="entry name" value="CorA soluble domain-like"/>
    <property type="match status" value="1"/>
</dbReference>
<dbReference type="PANTHER" id="PTHR46494:SF3">
    <property type="entry name" value="ZINC TRANSPORT PROTEIN ZNTB"/>
    <property type="match status" value="1"/>
</dbReference>
<sequence length="324" mass="36883">MPNCFAYCYRLNGDHSKPALTLDKINNWQPTDDLLWLHLNYTQPQAQQWIQQSQLPDIEKDSLTNDRERPRLNQTKDGFFLALRGIDIDKNTQNKPSDSMVSIRGYFTKNLIVTTSNQPVVAISRIADHINGGFGPTTIGNFILSLCDHLVSHKMTVIDTLDEQLTELEEQVMTDSDMKLRNNIAVLRRETVKLRHSMTPQRDALAKLITIDTPLLSLAERQKIHEVDEKISHALDDLNAIRERANVTQEELMSLQSEALNQRLYFLSLITTVFLPLGFLTGLFGVNLDGIPGAENHLSFSIFCGLLVGVLILQLALFYRRKWI</sequence>
<keyword evidence="4" id="KW-1003">Cell membrane</keyword>
<comment type="subcellular location">
    <subcellularLocation>
        <location evidence="1">Cell membrane</location>
        <topology evidence="1">Multi-pass membrane protein</topology>
    </subcellularLocation>
</comment>
<protein>
    <submittedName>
        <fullName evidence="12">Zinc transporter ZntB</fullName>
    </submittedName>
</protein>
<dbReference type="GeneID" id="93548424"/>
<keyword evidence="7" id="KW-0862">Zinc</keyword>
<keyword evidence="9" id="KW-0406">Ion transport</keyword>
<name>A0A0D8P693_9GAMM</name>
<reference evidence="12 15" key="1">
    <citation type="submission" date="2018-01" db="EMBL/GenBank/DDBJ databases">
        <title>Whole genome sequencing of Histamine producing bacteria.</title>
        <authorList>
            <person name="Butler K."/>
        </authorList>
    </citation>
    <scope>NUCLEOTIDE SEQUENCE [LARGE SCALE GENOMIC DNA]</scope>
    <source>
        <strain evidence="13 14">ATCC 51761</strain>
        <strain evidence="12 15">NCIMB 13481</strain>
    </source>
</reference>
<dbReference type="STRING" id="56192.UB38_04285"/>
<dbReference type="GO" id="GO:0005886">
    <property type="term" value="C:plasma membrane"/>
    <property type="evidence" value="ECO:0007669"/>
    <property type="project" value="UniProtKB-SubCell"/>
</dbReference>
<evidence type="ECO:0000256" key="6">
    <source>
        <dbReference type="ARBA" id="ARBA00022692"/>
    </source>
</evidence>
<dbReference type="Proteomes" id="UP000241190">
    <property type="component" value="Unassembled WGS sequence"/>
</dbReference>
<dbReference type="EMBL" id="PYOP01000009">
    <property type="protein sequence ID" value="PSW98346.1"/>
    <property type="molecule type" value="Genomic_DNA"/>
</dbReference>
<comment type="similarity">
    <text evidence="2">Belongs to the CorA metal ion transporter (MIT) (TC 1.A.35) family.</text>
</comment>
<dbReference type="Gene3D" id="3.30.460.20">
    <property type="entry name" value="CorA soluble domain-like"/>
    <property type="match status" value="1"/>
</dbReference>
<evidence type="ECO:0000256" key="3">
    <source>
        <dbReference type="ARBA" id="ARBA00022448"/>
    </source>
</evidence>
<evidence type="ECO:0000313" key="15">
    <source>
        <dbReference type="Proteomes" id="UP000241954"/>
    </source>
</evidence>
<evidence type="ECO:0000256" key="10">
    <source>
        <dbReference type="ARBA" id="ARBA00023136"/>
    </source>
</evidence>
<accession>A0A0D8P693</accession>
<keyword evidence="6 11" id="KW-0812">Transmembrane</keyword>
<keyword evidence="10 11" id="KW-0472">Membrane</keyword>
<dbReference type="RefSeq" id="WP_045038253.1">
    <property type="nucleotide sequence ID" value="NZ_CAMQYU010000075.1"/>
</dbReference>
<dbReference type="InterPro" id="IPR045861">
    <property type="entry name" value="CorA_cytoplasmic_dom"/>
</dbReference>
<evidence type="ECO:0000313" key="12">
    <source>
        <dbReference type="EMBL" id="PSV97781.1"/>
    </source>
</evidence>
<evidence type="ECO:0000313" key="14">
    <source>
        <dbReference type="Proteomes" id="UP000241190"/>
    </source>
</evidence>
<evidence type="ECO:0000256" key="4">
    <source>
        <dbReference type="ARBA" id="ARBA00022475"/>
    </source>
</evidence>
<dbReference type="EMBL" id="PYLW01000005">
    <property type="protein sequence ID" value="PSV97781.1"/>
    <property type="molecule type" value="Genomic_DNA"/>
</dbReference>
<feature type="transmembrane region" description="Helical" evidence="11">
    <location>
        <begin position="264"/>
        <end position="286"/>
    </location>
</feature>
<keyword evidence="14" id="KW-1185">Reference proteome</keyword>
<dbReference type="CDD" id="cd12833">
    <property type="entry name" value="ZntB-like_1"/>
    <property type="match status" value="1"/>
</dbReference>
<evidence type="ECO:0000256" key="5">
    <source>
        <dbReference type="ARBA" id="ARBA00022519"/>
    </source>
</evidence>
<dbReference type="GO" id="GO:0015095">
    <property type="term" value="F:magnesium ion transmembrane transporter activity"/>
    <property type="evidence" value="ECO:0007669"/>
    <property type="project" value="TreeGrafter"/>
</dbReference>
<gene>
    <name evidence="12" type="ORF">C9I88_06825</name>
    <name evidence="13" type="ORF">C9J52_07680</name>
</gene>
<dbReference type="GO" id="GO:0000287">
    <property type="term" value="F:magnesium ion binding"/>
    <property type="evidence" value="ECO:0007669"/>
    <property type="project" value="TreeGrafter"/>
</dbReference>
<proteinExistence type="inferred from homology"/>
<keyword evidence="3" id="KW-0813">Transport</keyword>
<dbReference type="InterPro" id="IPR002523">
    <property type="entry name" value="MgTranspt_CorA/ZnTranspt_ZntB"/>
</dbReference>
<dbReference type="PANTHER" id="PTHR46494">
    <property type="entry name" value="CORA FAMILY METAL ION TRANSPORTER (EUROFUNG)"/>
    <property type="match status" value="1"/>
</dbReference>
<evidence type="ECO:0000256" key="11">
    <source>
        <dbReference type="SAM" id="Phobius"/>
    </source>
</evidence>
<keyword evidence="5" id="KW-0997">Cell inner membrane</keyword>
<dbReference type="SUPFAM" id="SSF144083">
    <property type="entry name" value="Magnesium transport protein CorA, transmembrane region"/>
    <property type="match status" value="1"/>
</dbReference>
<dbReference type="AlphaFoldDB" id="A0A0D8P693"/>
<evidence type="ECO:0000256" key="8">
    <source>
        <dbReference type="ARBA" id="ARBA00022989"/>
    </source>
</evidence>
<dbReference type="Pfam" id="PF01544">
    <property type="entry name" value="CorA"/>
    <property type="match status" value="1"/>
</dbReference>
<organism evidence="12 15">
    <name type="scientific">Photobacterium iliopiscarium</name>
    <dbReference type="NCBI Taxonomy" id="56192"/>
    <lineage>
        <taxon>Bacteria</taxon>
        <taxon>Pseudomonadati</taxon>
        <taxon>Pseudomonadota</taxon>
        <taxon>Gammaproteobacteria</taxon>
        <taxon>Vibrionales</taxon>
        <taxon>Vibrionaceae</taxon>
        <taxon>Photobacterium</taxon>
    </lineage>
</organism>
<keyword evidence="8 11" id="KW-1133">Transmembrane helix</keyword>
<dbReference type="Gene3D" id="1.20.58.340">
    <property type="entry name" value="Magnesium transport protein CorA, transmembrane region"/>
    <property type="match status" value="2"/>
</dbReference>
<feature type="transmembrane region" description="Helical" evidence="11">
    <location>
        <begin position="298"/>
        <end position="319"/>
    </location>
</feature>
<evidence type="ECO:0000256" key="1">
    <source>
        <dbReference type="ARBA" id="ARBA00004651"/>
    </source>
</evidence>
<dbReference type="OrthoDB" id="9803484at2"/>
<dbReference type="Proteomes" id="UP000241954">
    <property type="component" value="Unassembled WGS sequence"/>
</dbReference>
<evidence type="ECO:0000256" key="9">
    <source>
        <dbReference type="ARBA" id="ARBA00023065"/>
    </source>
</evidence>
<dbReference type="InterPro" id="IPR045863">
    <property type="entry name" value="CorA_TM1_TM2"/>
</dbReference>
<comment type="caution">
    <text evidence="12">The sequence shown here is derived from an EMBL/GenBank/DDBJ whole genome shotgun (WGS) entry which is preliminary data.</text>
</comment>
<dbReference type="GO" id="GO:0015087">
    <property type="term" value="F:cobalt ion transmembrane transporter activity"/>
    <property type="evidence" value="ECO:0007669"/>
    <property type="project" value="TreeGrafter"/>
</dbReference>
<evidence type="ECO:0000256" key="2">
    <source>
        <dbReference type="ARBA" id="ARBA00009765"/>
    </source>
</evidence>
<evidence type="ECO:0000313" key="13">
    <source>
        <dbReference type="EMBL" id="PSW98346.1"/>
    </source>
</evidence>